<keyword evidence="4 6" id="KW-1133">Transmembrane helix</keyword>
<evidence type="ECO:0000259" key="7">
    <source>
        <dbReference type="PROSITE" id="PS50850"/>
    </source>
</evidence>
<dbReference type="RefSeq" id="WP_177197632.1">
    <property type="nucleotide sequence ID" value="NZ_FOTC01000002.1"/>
</dbReference>
<name>A0A1I4FDR8_9EURY</name>
<feature type="transmembrane region" description="Helical" evidence="6">
    <location>
        <begin position="148"/>
        <end position="170"/>
    </location>
</feature>
<feature type="transmembrane region" description="Helical" evidence="6">
    <location>
        <begin position="85"/>
        <end position="102"/>
    </location>
</feature>
<organism evidence="8 9">
    <name type="scientific">Halogranum rubrum</name>
    <dbReference type="NCBI Taxonomy" id="553466"/>
    <lineage>
        <taxon>Archaea</taxon>
        <taxon>Methanobacteriati</taxon>
        <taxon>Methanobacteriota</taxon>
        <taxon>Stenosarchaea group</taxon>
        <taxon>Halobacteria</taxon>
        <taxon>Halobacteriales</taxon>
        <taxon>Haloferacaceae</taxon>
    </lineage>
</organism>
<dbReference type="Proteomes" id="UP000199607">
    <property type="component" value="Unassembled WGS sequence"/>
</dbReference>
<dbReference type="AlphaFoldDB" id="A0A1I4FDR8"/>
<dbReference type="InterPro" id="IPR005829">
    <property type="entry name" value="Sugar_transporter_CS"/>
</dbReference>
<feature type="transmembrane region" description="Helical" evidence="6">
    <location>
        <begin position="176"/>
        <end position="193"/>
    </location>
</feature>
<evidence type="ECO:0000256" key="1">
    <source>
        <dbReference type="ARBA" id="ARBA00004651"/>
    </source>
</evidence>
<proteinExistence type="predicted"/>
<dbReference type="STRING" id="553466.SAMN04487950_2734"/>
<evidence type="ECO:0000256" key="3">
    <source>
        <dbReference type="ARBA" id="ARBA00022692"/>
    </source>
</evidence>
<dbReference type="PANTHER" id="PTHR43124:SF3">
    <property type="entry name" value="CHLORAMPHENICOL EFFLUX PUMP RV0191"/>
    <property type="match status" value="1"/>
</dbReference>
<dbReference type="InterPro" id="IPR036259">
    <property type="entry name" value="MFS_trans_sf"/>
</dbReference>
<evidence type="ECO:0000256" key="6">
    <source>
        <dbReference type="SAM" id="Phobius"/>
    </source>
</evidence>
<feature type="transmembrane region" description="Helical" evidence="6">
    <location>
        <begin position="286"/>
        <end position="305"/>
    </location>
</feature>
<feature type="transmembrane region" description="Helical" evidence="6">
    <location>
        <begin position="114"/>
        <end position="136"/>
    </location>
</feature>
<reference evidence="9" key="1">
    <citation type="submission" date="2016-10" db="EMBL/GenBank/DDBJ databases">
        <authorList>
            <person name="Varghese N."/>
            <person name="Submissions S."/>
        </authorList>
    </citation>
    <scope>NUCLEOTIDE SEQUENCE [LARGE SCALE GENOMIC DNA]</scope>
    <source>
        <strain evidence="9">CGMCC 1.7738</strain>
    </source>
</reference>
<evidence type="ECO:0000256" key="5">
    <source>
        <dbReference type="ARBA" id="ARBA00023136"/>
    </source>
</evidence>
<dbReference type="InterPro" id="IPR020846">
    <property type="entry name" value="MFS_dom"/>
</dbReference>
<sequence length="420" mass="42378">MGILQTLFGDDARVLYERNFQLLLLASLSSPLGASVVSPILEGLTGPLGTSSTQIGLLMAVFTAPAIFLIPVVGVVSDRVGRKPVLTAGLLLFGLAGLAISLTTEFRVVLGLRFLQGVGYTGIAPVLITSVGDIFAADDDAEAAAQGLRFTAVGLSLTLFPVLSGALVVLAWQYPFFLYGLAVPTALVVFLLFEEPTAVGDESEGDDSIGALLSLASHPRVAATLVGRAIPSFLWFVFLTYNSVVVVRLLGANPGVAGLLVAAASVASSVSSTQSGRITTAFDTRVVPMLVSTLAVGGGVVALAFAPSTLVAGLGVVVAGAGFGVGLTLYRSALTGSAPVDLRGGLVSLGESSGRLGSTVAPVLTGAVIAFATPALGEAAAIRWGILGVVAAGVLVGVASVVVVDRYDVPTRATTVTAAD</sequence>
<feature type="transmembrane region" description="Helical" evidence="6">
    <location>
        <begin position="356"/>
        <end position="376"/>
    </location>
</feature>
<accession>A0A1I4FDR8</accession>
<dbReference type="PANTHER" id="PTHR43124">
    <property type="entry name" value="PURINE EFFLUX PUMP PBUE"/>
    <property type="match status" value="1"/>
</dbReference>
<evidence type="ECO:0000313" key="9">
    <source>
        <dbReference type="Proteomes" id="UP000199607"/>
    </source>
</evidence>
<feature type="transmembrane region" description="Helical" evidence="6">
    <location>
        <begin position="382"/>
        <end position="404"/>
    </location>
</feature>
<protein>
    <submittedName>
        <fullName evidence="8">Predicted arabinose efflux permease, MFS family</fullName>
    </submittedName>
</protein>
<dbReference type="PROSITE" id="PS00216">
    <property type="entry name" value="SUGAR_TRANSPORT_1"/>
    <property type="match status" value="1"/>
</dbReference>
<dbReference type="GO" id="GO:0005886">
    <property type="term" value="C:plasma membrane"/>
    <property type="evidence" value="ECO:0007669"/>
    <property type="project" value="UniProtKB-SubCell"/>
</dbReference>
<keyword evidence="3 6" id="KW-0812">Transmembrane</keyword>
<feature type="transmembrane region" description="Helical" evidence="6">
    <location>
        <begin position="256"/>
        <end position="274"/>
    </location>
</feature>
<feature type="domain" description="Major facilitator superfamily (MFS) profile" evidence="7">
    <location>
        <begin position="19"/>
        <end position="409"/>
    </location>
</feature>
<keyword evidence="9" id="KW-1185">Reference proteome</keyword>
<dbReference type="SUPFAM" id="SSF103473">
    <property type="entry name" value="MFS general substrate transporter"/>
    <property type="match status" value="1"/>
</dbReference>
<dbReference type="GO" id="GO:0022857">
    <property type="term" value="F:transmembrane transporter activity"/>
    <property type="evidence" value="ECO:0007669"/>
    <property type="project" value="InterPro"/>
</dbReference>
<evidence type="ECO:0000313" key="8">
    <source>
        <dbReference type="EMBL" id="SFL15027.1"/>
    </source>
</evidence>
<feature type="transmembrane region" description="Helical" evidence="6">
    <location>
        <begin position="53"/>
        <end position="73"/>
    </location>
</feature>
<keyword evidence="5 6" id="KW-0472">Membrane</keyword>
<feature type="transmembrane region" description="Helical" evidence="6">
    <location>
        <begin position="311"/>
        <end position="330"/>
    </location>
</feature>
<dbReference type="EMBL" id="FOTC01000002">
    <property type="protein sequence ID" value="SFL15027.1"/>
    <property type="molecule type" value="Genomic_DNA"/>
</dbReference>
<keyword evidence="2" id="KW-1003">Cell membrane</keyword>
<evidence type="ECO:0000256" key="2">
    <source>
        <dbReference type="ARBA" id="ARBA00022475"/>
    </source>
</evidence>
<evidence type="ECO:0000256" key="4">
    <source>
        <dbReference type="ARBA" id="ARBA00022989"/>
    </source>
</evidence>
<dbReference type="InterPro" id="IPR050189">
    <property type="entry name" value="MFS_Efflux_Transporters"/>
</dbReference>
<gene>
    <name evidence="8" type="ORF">SAMN04487950_2734</name>
</gene>
<dbReference type="Gene3D" id="1.20.1250.20">
    <property type="entry name" value="MFS general substrate transporter like domains"/>
    <property type="match status" value="1"/>
</dbReference>
<dbReference type="PROSITE" id="PS50850">
    <property type="entry name" value="MFS"/>
    <property type="match status" value="1"/>
</dbReference>
<comment type="subcellular location">
    <subcellularLocation>
        <location evidence="1">Cell membrane</location>
        <topology evidence="1">Multi-pass membrane protein</topology>
    </subcellularLocation>
</comment>
<feature type="transmembrane region" description="Helical" evidence="6">
    <location>
        <begin position="233"/>
        <end position="250"/>
    </location>
</feature>
<dbReference type="InterPro" id="IPR011701">
    <property type="entry name" value="MFS"/>
</dbReference>
<dbReference type="Pfam" id="PF07690">
    <property type="entry name" value="MFS_1"/>
    <property type="match status" value="1"/>
</dbReference>
<feature type="transmembrane region" description="Helical" evidence="6">
    <location>
        <begin position="20"/>
        <end position="41"/>
    </location>
</feature>